<organism evidence="2 3">
    <name type="scientific">Jannaschia aquimarina</name>
    <dbReference type="NCBI Taxonomy" id="935700"/>
    <lineage>
        <taxon>Bacteria</taxon>
        <taxon>Pseudomonadati</taxon>
        <taxon>Pseudomonadota</taxon>
        <taxon>Alphaproteobacteria</taxon>
        <taxon>Rhodobacterales</taxon>
        <taxon>Roseobacteraceae</taxon>
        <taxon>Jannaschia</taxon>
    </lineage>
</organism>
<accession>A0A0D1CQ75</accession>
<dbReference type="PANTHER" id="PTHR15020">
    <property type="entry name" value="FLAVIN REDUCTASE-RELATED"/>
    <property type="match status" value="1"/>
</dbReference>
<comment type="caution">
    <text evidence="2">The sequence shown here is derived from an EMBL/GenBank/DDBJ whole genome shotgun (WGS) entry which is preliminary data.</text>
</comment>
<dbReference type="InterPro" id="IPR016040">
    <property type="entry name" value="NAD(P)-bd_dom"/>
</dbReference>
<protein>
    <recommendedName>
        <fullName evidence="1">NAD(P)-binding domain-containing protein</fullName>
    </recommendedName>
</protein>
<dbReference type="InterPro" id="IPR036291">
    <property type="entry name" value="NAD(P)-bd_dom_sf"/>
</dbReference>
<dbReference type="EMBL" id="JYFE01000025">
    <property type="protein sequence ID" value="KIT16902.1"/>
    <property type="molecule type" value="Genomic_DNA"/>
</dbReference>
<proteinExistence type="predicted"/>
<name>A0A0D1CQ75_9RHOB</name>
<dbReference type="Proteomes" id="UP000032232">
    <property type="component" value="Unassembled WGS sequence"/>
</dbReference>
<dbReference type="STRING" id="935700.jaqu_14010"/>
<evidence type="ECO:0000313" key="3">
    <source>
        <dbReference type="Proteomes" id="UP000032232"/>
    </source>
</evidence>
<dbReference type="Pfam" id="PF13460">
    <property type="entry name" value="NAD_binding_10"/>
    <property type="match status" value="1"/>
</dbReference>
<dbReference type="PANTHER" id="PTHR15020:SF50">
    <property type="entry name" value="UPF0659 PROTEIN YMR090W"/>
    <property type="match status" value="1"/>
</dbReference>
<evidence type="ECO:0000259" key="1">
    <source>
        <dbReference type="Pfam" id="PF13460"/>
    </source>
</evidence>
<keyword evidence="3" id="KW-1185">Reference proteome</keyword>
<dbReference type="SUPFAM" id="SSF51735">
    <property type="entry name" value="NAD(P)-binding Rossmann-fold domains"/>
    <property type="match status" value="1"/>
</dbReference>
<gene>
    <name evidence="2" type="ORF">jaqu_14010</name>
</gene>
<feature type="domain" description="NAD(P)-binding" evidence="1">
    <location>
        <begin position="9"/>
        <end position="200"/>
    </location>
</feature>
<sequence length="213" mass="22933">MTAPILVMGATSGIGRLTVDEATGRGLPVRAFAHSAGDLSATDLLEPCPGDARDADDVRKGLAGCRAVIYALGITERLSMLWEEETLFSDTTRVLLPAMEEAGVTRLVAVTGFGAGRSKQAMSTLERMGHRAILGRPYADKDRQEEMIMESALDWTIVRPVILTNGKGGAPIKVLRDPATWRNGLIPRTDVARHLVDTVEQGLDVKADVVISR</sequence>
<dbReference type="PATRIC" id="fig|935700.4.peg.1452"/>
<evidence type="ECO:0000313" key="2">
    <source>
        <dbReference type="EMBL" id="KIT16902.1"/>
    </source>
</evidence>
<dbReference type="Gene3D" id="3.40.50.720">
    <property type="entry name" value="NAD(P)-binding Rossmann-like Domain"/>
    <property type="match status" value="1"/>
</dbReference>
<dbReference type="RefSeq" id="WP_236687807.1">
    <property type="nucleotide sequence ID" value="NZ_FZPF01000006.1"/>
</dbReference>
<dbReference type="AlphaFoldDB" id="A0A0D1CQ75"/>
<reference evidence="2 3" key="1">
    <citation type="submission" date="2015-02" db="EMBL/GenBank/DDBJ databases">
        <title>Genome Sequence of Jannaschia aquimarina DSM28248, a member of the Roseobacter clade.</title>
        <authorList>
            <person name="Voget S."/>
            <person name="Daniel R."/>
        </authorList>
    </citation>
    <scope>NUCLEOTIDE SEQUENCE [LARGE SCALE GENOMIC DNA]</scope>
    <source>
        <strain evidence="2 3">GSW-M26</strain>
    </source>
</reference>